<keyword evidence="5" id="KW-1185">Reference proteome</keyword>
<proteinExistence type="predicted"/>
<dbReference type="Pfam" id="PF25111">
    <property type="entry name" value="AtTam9"/>
    <property type="match status" value="1"/>
</dbReference>
<dbReference type="AlphaFoldDB" id="A0A7J6FTV3"/>
<dbReference type="EMBL" id="JAATIQ010000172">
    <property type="protein sequence ID" value="KAF4374105.1"/>
    <property type="molecule type" value="Genomic_DNA"/>
</dbReference>
<accession>A0A7J6FTV3</accession>
<dbReference type="InterPro" id="IPR056895">
    <property type="entry name" value="AtTam9"/>
</dbReference>
<dbReference type="EMBL" id="JAATIQ010000154">
    <property type="protein sequence ID" value="KAF4376432.1"/>
    <property type="molecule type" value="Genomic_DNA"/>
</dbReference>
<evidence type="ECO:0000313" key="5">
    <source>
        <dbReference type="Proteomes" id="UP000583929"/>
    </source>
</evidence>
<evidence type="ECO:0000313" key="4">
    <source>
        <dbReference type="Proteomes" id="UP000525078"/>
    </source>
</evidence>
<name>A0A7J6FTV3_CANSA</name>
<evidence type="ECO:0000313" key="3">
    <source>
        <dbReference type="EMBL" id="KAF4381166.1"/>
    </source>
</evidence>
<evidence type="ECO:0000313" key="2">
    <source>
        <dbReference type="EMBL" id="KAF4376432.1"/>
    </source>
</evidence>
<protein>
    <submittedName>
        <fullName evidence="1">Uncharacterized protein</fullName>
    </submittedName>
</protein>
<dbReference type="EMBL" id="JAATIP010000063">
    <property type="protein sequence ID" value="KAF4381166.1"/>
    <property type="molecule type" value="Genomic_DNA"/>
</dbReference>
<reference evidence="4 5" key="1">
    <citation type="journal article" date="2020" name="bioRxiv">
        <title>Sequence and annotation of 42 cannabis genomes reveals extensive copy number variation in cannabinoid synthesis and pathogen resistance genes.</title>
        <authorList>
            <person name="Mckernan K.J."/>
            <person name="Helbert Y."/>
            <person name="Kane L.T."/>
            <person name="Ebling H."/>
            <person name="Zhang L."/>
            <person name="Liu B."/>
            <person name="Eaton Z."/>
            <person name="Mclaughlin S."/>
            <person name="Kingan S."/>
            <person name="Baybayan P."/>
            <person name="Concepcion G."/>
            <person name="Jordan M."/>
            <person name="Riva A."/>
            <person name="Barbazuk W."/>
            <person name="Harkins T."/>
        </authorList>
    </citation>
    <scope>NUCLEOTIDE SEQUENCE [LARGE SCALE GENOMIC DNA]</scope>
    <source>
        <strain evidence="4 5">cv. Jamaican Lion 4</strain>
        <strain evidence="1">Father</strain>
        <strain evidence="3">Mother</strain>
        <tissue evidence="1">Leaf</tissue>
    </source>
</reference>
<comment type="caution">
    <text evidence="1">The sequence shown here is derived from an EMBL/GenBank/DDBJ whole genome shotgun (WGS) entry which is preliminary data.</text>
</comment>
<gene>
    <name evidence="3" type="ORF">F8388_012088</name>
    <name evidence="2" type="ORF">G4B88_000120</name>
    <name evidence="1" type="ORF">G4B88_020497</name>
</gene>
<organism evidence="1 5">
    <name type="scientific">Cannabis sativa</name>
    <name type="common">Hemp</name>
    <name type="synonym">Marijuana</name>
    <dbReference type="NCBI Taxonomy" id="3483"/>
    <lineage>
        <taxon>Eukaryota</taxon>
        <taxon>Viridiplantae</taxon>
        <taxon>Streptophyta</taxon>
        <taxon>Embryophyta</taxon>
        <taxon>Tracheophyta</taxon>
        <taxon>Spermatophyta</taxon>
        <taxon>Magnoliopsida</taxon>
        <taxon>eudicotyledons</taxon>
        <taxon>Gunneridae</taxon>
        <taxon>Pentapetalae</taxon>
        <taxon>rosids</taxon>
        <taxon>fabids</taxon>
        <taxon>Rosales</taxon>
        <taxon>Cannabaceae</taxon>
        <taxon>Cannabis</taxon>
    </lineage>
</organism>
<dbReference type="Proteomes" id="UP000583929">
    <property type="component" value="Unassembled WGS sequence"/>
</dbReference>
<dbReference type="Proteomes" id="UP000525078">
    <property type="component" value="Unassembled WGS sequence"/>
</dbReference>
<sequence length="102" mass="11838">MLAPDDYKTVLFTLGFWGSKHMGNTGNKPAKQEPEEIFLKIVPPLDHAYVRWLTRDLERTHGFTPAKPRAVRPPDHYIEYMQLNGWLDVNLDDPDIAHLLKK</sequence>
<evidence type="ECO:0000313" key="1">
    <source>
        <dbReference type="EMBL" id="KAF4374105.1"/>
    </source>
</evidence>